<dbReference type="Proteomes" id="UP000072421">
    <property type="component" value="Chromosome"/>
</dbReference>
<name>A0A127PBE1_9BURK</name>
<reference evidence="1 2" key="1">
    <citation type="submission" date="2015-11" db="EMBL/GenBank/DDBJ databases">
        <title>Exploring the genomic traits of fungus-feeding bacterial genus Collimonas.</title>
        <authorList>
            <person name="Song C."/>
            <person name="Schmidt R."/>
            <person name="de Jager V."/>
            <person name="Krzyzanowska D."/>
            <person name="Jongedijk E."/>
            <person name="Cankar K."/>
            <person name="Beekwilder J."/>
            <person name="van Veen A."/>
            <person name="de Boer W."/>
            <person name="van Veen J.A."/>
            <person name="Garbeva P."/>
        </authorList>
    </citation>
    <scope>NUCLEOTIDE SEQUENCE [LARGE SCALE GENOMIC DNA]</scope>
    <source>
        <strain evidence="1 2">Ter6</strain>
    </source>
</reference>
<accession>A0A127PBE1</accession>
<sequence length="38" mass="4115">MISLLAGCAYPNLKCDDPDARPSWCDDTGAAHNAKHQQ</sequence>
<dbReference type="AlphaFoldDB" id="A0A127PBE1"/>
<gene>
    <name evidence="1" type="ORF">CFter6_2292</name>
</gene>
<protein>
    <submittedName>
        <fullName evidence="1">Uncharacterized protein</fullName>
    </submittedName>
</protein>
<dbReference type="PATRIC" id="fig|158899.10.peg.2289"/>
<organism evidence="1">
    <name type="scientific">Collimonas fungivorans</name>
    <dbReference type="NCBI Taxonomy" id="158899"/>
    <lineage>
        <taxon>Bacteria</taxon>
        <taxon>Pseudomonadati</taxon>
        <taxon>Pseudomonadota</taxon>
        <taxon>Betaproteobacteria</taxon>
        <taxon>Burkholderiales</taxon>
        <taxon>Oxalobacteraceae</taxon>
        <taxon>Collimonas</taxon>
    </lineage>
</organism>
<proteinExistence type="predicted"/>
<dbReference type="EMBL" id="CP013232">
    <property type="protein sequence ID" value="AMO94975.1"/>
    <property type="molecule type" value="Genomic_DNA"/>
</dbReference>
<evidence type="ECO:0000313" key="1">
    <source>
        <dbReference type="EMBL" id="AMO94975.1"/>
    </source>
</evidence>
<evidence type="ECO:0000313" key="2">
    <source>
        <dbReference type="Proteomes" id="UP000072421"/>
    </source>
</evidence>